<dbReference type="EMBL" id="MTCY01000019">
    <property type="protein sequence ID" value="OWP77192.1"/>
    <property type="molecule type" value="Genomic_DNA"/>
</dbReference>
<organism evidence="2 3">
    <name type="scientific">Flavobacterium columnare</name>
    <dbReference type="NCBI Taxonomy" id="996"/>
    <lineage>
        <taxon>Bacteria</taxon>
        <taxon>Pseudomonadati</taxon>
        <taxon>Bacteroidota</taxon>
        <taxon>Flavobacteriia</taxon>
        <taxon>Flavobacteriales</taxon>
        <taxon>Flavobacteriaceae</taxon>
        <taxon>Flavobacterium</taxon>
    </lineage>
</organism>
<evidence type="ECO:0000313" key="3">
    <source>
        <dbReference type="Proteomes" id="UP000198034"/>
    </source>
</evidence>
<dbReference type="Pfam" id="PF13648">
    <property type="entry name" value="Lipocalin_4"/>
    <property type="match status" value="1"/>
</dbReference>
<proteinExistence type="predicted"/>
<evidence type="ECO:0000313" key="2">
    <source>
        <dbReference type="EMBL" id="OWP77192.1"/>
    </source>
</evidence>
<sequence length="146" mass="16855">MKNILKTASLFILIILLNACTKEDEKQIDTPIPTIIGKWEFSKKISYNKQGQEEVSDYVNQCISLKDNILLEANNSYVETFSRTNCQPEINKTTYGYENNELKLENFSYKLKILSLTGNELKIQYLYNSSVLKAGEPQVYLLIKKE</sequence>
<comment type="caution">
    <text evidence="2">The sequence shown here is derived from an EMBL/GenBank/DDBJ whole genome shotgun (WGS) entry which is preliminary data.</text>
</comment>
<dbReference type="AlphaFoldDB" id="A0A246GAQ4"/>
<dbReference type="OrthoDB" id="1376779at2"/>
<protein>
    <recommendedName>
        <fullName evidence="1">Lipocalin-like domain-containing protein</fullName>
    </recommendedName>
</protein>
<reference evidence="2 3" key="1">
    <citation type="journal article" date="2017" name="Infect. Genet. Evol.">
        <title>Comparative genome analysis of fish pathogen Flavobacterium columnare reveals extensive sequence diversity within the species.</title>
        <authorList>
            <person name="Kayansamruaj P."/>
            <person name="Dong H.T."/>
            <person name="Hirono I."/>
            <person name="Kondo H."/>
            <person name="Senapin S."/>
            <person name="Rodkhum C."/>
        </authorList>
    </citation>
    <scope>NUCLEOTIDE SEQUENCE [LARGE SCALE GENOMIC DNA]</scope>
    <source>
        <strain evidence="2 3">1214</strain>
    </source>
</reference>
<dbReference type="Proteomes" id="UP000198034">
    <property type="component" value="Unassembled WGS sequence"/>
</dbReference>
<gene>
    <name evidence="2" type="ORF">BWK62_08010</name>
</gene>
<accession>A0A246GAQ4</accession>
<dbReference type="InterPro" id="IPR024311">
    <property type="entry name" value="Lipocalin-like"/>
</dbReference>
<name>A0A246GAQ4_9FLAO</name>
<feature type="domain" description="Lipocalin-like" evidence="1">
    <location>
        <begin position="35"/>
        <end position="123"/>
    </location>
</feature>
<evidence type="ECO:0000259" key="1">
    <source>
        <dbReference type="Pfam" id="PF13648"/>
    </source>
</evidence>